<dbReference type="Proteomes" id="UP000649289">
    <property type="component" value="Unassembled WGS sequence"/>
</dbReference>
<dbReference type="RefSeq" id="WP_191199668.1">
    <property type="nucleotide sequence ID" value="NZ_BAAAPA010000005.1"/>
</dbReference>
<protein>
    <submittedName>
        <fullName evidence="1">Uncharacterized protein</fullName>
    </submittedName>
</protein>
<name>A0ABR8MJB2_9ACTN</name>
<sequence length="48" mass="5836">MLWLLLIVVLGVVAYKYRVKILSRVLGQPERRIERHMNRKQIGRKKNY</sequence>
<gene>
    <name evidence="1" type="ORF">IEZ25_12110</name>
</gene>
<accession>A0ABR8MJB2</accession>
<evidence type="ECO:0000313" key="1">
    <source>
        <dbReference type="EMBL" id="MBD3915361.1"/>
    </source>
</evidence>
<comment type="caution">
    <text evidence="1">The sequence shown here is derived from an EMBL/GenBank/DDBJ whole genome shotgun (WGS) entry which is preliminary data.</text>
</comment>
<keyword evidence="2" id="KW-1185">Reference proteome</keyword>
<evidence type="ECO:0000313" key="2">
    <source>
        <dbReference type="Proteomes" id="UP000649289"/>
    </source>
</evidence>
<proteinExistence type="predicted"/>
<reference evidence="1 2" key="1">
    <citation type="submission" date="2020-09" db="EMBL/GenBank/DDBJ databases">
        <title>novel species in genus Nocardioides.</title>
        <authorList>
            <person name="Zhang G."/>
        </authorList>
    </citation>
    <scope>NUCLEOTIDE SEQUENCE [LARGE SCALE GENOMIC DNA]</scope>
    <source>
        <strain evidence="1 2">19197</strain>
    </source>
</reference>
<dbReference type="EMBL" id="JACXYY010000004">
    <property type="protein sequence ID" value="MBD3915361.1"/>
    <property type="molecule type" value="Genomic_DNA"/>
</dbReference>
<organism evidence="1 2">
    <name type="scientific">Nocardioides hwasunensis</name>
    <dbReference type="NCBI Taxonomy" id="397258"/>
    <lineage>
        <taxon>Bacteria</taxon>
        <taxon>Bacillati</taxon>
        <taxon>Actinomycetota</taxon>
        <taxon>Actinomycetes</taxon>
        <taxon>Propionibacteriales</taxon>
        <taxon>Nocardioidaceae</taxon>
        <taxon>Nocardioides</taxon>
    </lineage>
</organism>